<comment type="caution">
    <text evidence="6">The sequence shown here is derived from an EMBL/GenBank/DDBJ whole genome shotgun (WGS) entry which is preliminary data.</text>
</comment>
<dbReference type="PANTHER" id="PTHR46796">
    <property type="entry name" value="HTH-TYPE TRANSCRIPTIONAL ACTIVATOR RHAS-RELATED"/>
    <property type="match status" value="1"/>
</dbReference>
<dbReference type="Gene3D" id="2.60.120.10">
    <property type="entry name" value="Jelly Rolls"/>
    <property type="match status" value="1"/>
</dbReference>
<dbReference type="SUPFAM" id="SSF51215">
    <property type="entry name" value="Regulatory protein AraC"/>
    <property type="match status" value="1"/>
</dbReference>
<protein>
    <submittedName>
        <fullName evidence="6">AraC family transcriptional regulator</fullName>
    </submittedName>
</protein>
<dbReference type="Proteomes" id="UP000617628">
    <property type="component" value="Unassembled WGS sequence"/>
</dbReference>
<keyword evidence="3" id="KW-0804">Transcription</keyword>
<keyword evidence="2" id="KW-0238">DNA-binding</keyword>
<organism evidence="6 7">
    <name type="scientific">Pelagicoccus mobilis</name>
    <dbReference type="NCBI Taxonomy" id="415221"/>
    <lineage>
        <taxon>Bacteria</taxon>
        <taxon>Pseudomonadati</taxon>
        <taxon>Verrucomicrobiota</taxon>
        <taxon>Opitutia</taxon>
        <taxon>Puniceicoccales</taxon>
        <taxon>Pelagicoccaceae</taxon>
        <taxon>Pelagicoccus</taxon>
    </lineage>
</organism>
<dbReference type="PROSITE" id="PS50943">
    <property type="entry name" value="HTH_CROC1"/>
    <property type="match status" value="1"/>
</dbReference>
<dbReference type="SMART" id="SM00342">
    <property type="entry name" value="HTH_ARAC"/>
    <property type="match status" value="1"/>
</dbReference>
<evidence type="ECO:0000256" key="1">
    <source>
        <dbReference type="ARBA" id="ARBA00023015"/>
    </source>
</evidence>
<dbReference type="InterPro" id="IPR001387">
    <property type="entry name" value="Cro/C1-type_HTH"/>
</dbReference>
<dbReference type="InterPro" id="IPR003313">
    <property type="entry name" value="AraC-bd"/>
</dbReference>
<gene>
    <name evidence="6" type="ORF">JIN87_17825</name>
</gene>
<feature type="domain" description="HTH cro/C1-type" evidence="5">
    <location>
        <begin position="204"/>
        <end position="225"/>
    </location>
</feature>
<dbReference type="InterPro" id="IPR050204">
    <property type="entry name" value="AraC_XylS_family_regulators"/>
</dbReference>
<evidence type="ECO:0000259" key="5">
    <source>
        <dbReference type="PROSITE" id="PS50943"/>
    </source>
</evidence>
<dbReference type="PROSITE" id="PS01124">
    <property type="entry name" value="HTH_ARAC_FAMILY_2"/>
    <property type="match status" value="1"/>
</dbReference>
<name>A0A934S055_9BACT</name>
<sequence length="296" mass="33826">MLEDLKLDEAYDGFLFLADSQRNPPYLKPHRHVELEVNLVVRGTITCVVAGRKYTFGTGTLLWFFPAQVHQLVYRSQDAQYYVGVFKPELIDRVCQADEYQFLKRKRPRDGMLSRVLPSEDYFKVRSTMESLVADGPDPDLLNKEAGFGLDSDFRYEHKDPDMLNAGLRFLLLQCWKAYGKQEVGEEGHELHPAVEAALSLVARDPSIESIEQIAKECGVSVSYLSRLFAREVGMPLSRYRNTVRLDRFLSLGRGDRKLSLLDAALEAGFGSYAQFYKVFVGQFGCGPRVFWKDRE</sequence>
<accession>A0A934S055</accession>
<evidence type="ECO:0000256" key="2">
    <source>
        <dbReference type="ARBA" id="ARBA00023125"/>
    </source>
</evidence>
<evidence type="ECO:0000313" key="6">
    <source>
        <dbReference type="EMBL" id="MBK1878745.1"/>
    </source>
</evidence>
<dbReference type="InterPro" id="IPR014710">
    <property type="entry name" value="RmlC-like_jellyroll"/>
</dbReference>
<dbReference type="InterPro" id="IPR037923">
    <property type="entry name" value="HTH-like"/>
</dbReference>
<dbReference type="AlphaFoldDB" id="A0A934S055"/>
<proteinExistence type="predicted"/>
<dbReference type="GO" id="GO:0043565">
    <property type="term" value="F:sequence-specific DNA binding"/>
    <property type="evidence" value="ECO:0007669"/>
    <property type="project" value="InterPro"/>
</dbReference>
<evidence type="ECO:0000313" key="7">
    <source>
        <dbReference type="Proteomes" id="UP000617628"/>
    </source>
</evidence>
<dbReference type="InterPro" id="IPR009057">
    <property type="entry name" value="Homeodomain-like_sf"/>
</dbReference>
<evidence type="ECO:0000259" key="4">
    <source>
        <dbReference type="PROSITE" id="PS01124"/>
    </source>
</evidence>
<reference evidence="6" key="1">
    <citation type="submission" date="2021-01" db="EMBL/GenBank/DDBJ databases">
        <title>Modified the classification status of verrucomicrobia.</title>
        <authorList>
            <person name="Feng X."/>
        </authorList>
    </citation>
    <scope>NUCLEOTIDE SEQUENCE</scope>
    <source>
        <strain evidence="6">KCTC 13126</strain>
    </source>
</reference>
<keyword evidence="1" id="KW-0805">Transcription regulation</keyword>
<evidence type="ECO:0000256" key="3">
    <source>
        <dbReference type="ARBA" id="ARBA00023163"/>
    </source>
</evidence>
<dbReference type="Gene3D" id="1.10.10.60">
    <property type="entry name" value="Homeodomain-like"/>
    <property type="match status" value="2"/>
</dbReference>
<dbReference type="Pfam" id="PF02311">
    <property type="entry name" value="AraC_binding"/>
    <property type="match status" value="1"/>
</dbReference>
<dbReference type="RefSeq" id="WP_200356958.1">
    <property type="nucleotide sequence ID" value="NZ_JAENIL010000034.1"/>
</dbReference>
<keyword evidence="7" id="KW-1185">Reference proteome</keyword>
<dbReference type="Pfam" id="PF12833">
    <property type="entry name" value="HTH_18"/>
    <property type="match status" value="1"/>
</dbReference>
<dbReference type="GO" id="GO:0003700">
    <property type="term" value="F:DNA-binding transcription factor activity"/>
    <property type="evidence" value="ECO:0007669"/>
    <property type="project" value="InterPro"/>
</dbReference>
<feature type="domain" description="HTH araC/xylS-type" evidence="4">
    <location>
        <begin position="196"/>
        <end position="294"/>
    </location>
</feature>
<dbReference type="EMBL" id="JAENIL010000034">
    <property type="protein sequence ID" value="MBK1878745.1"/>
    <property type="molecule type" value="Genomic_DNA"/>
</dbReference>
<dbReference type="SUPFAM" id="SSF46689">
    <property type="entry name" value="Homeodomain-like"/>
    <property type="match status" value="1"/>
</dbReference>
<dbReference type="InterPro" id="IPR018060">
    <property type="entry name" value="HTH_AraC"/>
</dbReference>